<reference evidence="1" key="1">
    <citation type="journal article" date="2019" name="bioRxiv">
        <title>The Genome of the Zebra Mussel, Dreissena polymorpha: A Resource for Invasive Species Research.</title>
        <authorList>
            <person name="McCartney M.A."/>
            <person name="Auch B."/>
            <person name="Kono T."/>
            <person name="Mallez S."/>
            <person name="Zhang Y."/>
            <person name="Obille A."/>
            <person name="Becker A."/>
            <person name="Abrahante J.E."/>
            <person name="Garbe J."/>
            <person name="Badalamenti J.P."/>
            <person name="Herman A."/>
            <person name="Mangelson H."/>
            <person name="Liachko I."/>
            <person name="Sullivan S."/>
            <person name="Sone E.D."/>
            <person name="Koren S."/>
            <person name="Silverstein K.A.T."/>
            <person name="Beckman K.B."/>
            <person name="Gohl D.M."/>
        </authorList>
    </citation>
    <scope>NUCLEOTIDE SEQUENCE</scope>
    <source>
        <strain evidence="1">Duluth1</strain>
        <tissue evidence="1">Whole animal</tissue>
    </source>
</reference>
<sequence>MALTKYFYINYRYRHLRSEDRDMNSDVYPHLHFPEVYLLEGGYKAFFLTHVVSRAYVFPAIILL</sequence>
<dbReference type="GO" id="GO:0000086">
    <property type="term" value="P:G2/M transition of mitotic cell cycle"/>
    <property type="evidence" value="ECO:0007669"/>
    <property type="project" value="TreeGrafter"/>
</dbReference>
<accession>A0A9D4ESM2</accession>
<dbReference type="Proteomes" id="UP000828390">
    <property type="component" value="Unassembled WGS sequence"/>
</dbReference>
<keyword evidence="2" id="KW-1185">Reference proteome</keyword>
<protein>
    <submittedName>
        <fullName evidence="1">Uncharacterized protein</fullName>
    </submittedName>
</protein>
<evidence type="ECO:0000313" key="2">
    <source>
        <dbReference type="Proteomes" id="UP000828390"/>
    </source>
</evidence>
<dbReference type="GO" id="GO:0005737">
    <property type="term" value="C:cytoplasm"/>
    <property type="evidence" value="ECO:0007669"/>
    <property type="project" value="TreeGrafter"/>
</dbReference>
<dbReference type="InterPro" id="IPR036873">
    <property type="entry name" value="Rhodanese-like_dom_sf"/>
</dbReference>
<gene>
    <name evidence="1" type="ORF">DPMN_163122</name>
</gene>
<dbReference type="AlphaFoldDB" id="A0A9D4ESM2"/>
<proteinExistence type="predicted"/>
<dbReference type="GO" id="GO:0110032">
    <property type="term" value="P:positive regulation of G2/MI transition of meiotic cell cycle"/>
    <property type="evidence" value="ECO:0007669"/>
    <property type="project" value="TreeGrafter"/>
</dbReference>
<reference evidence="1" key="2">
    <citation type="submission" date="2020-11" db="EMBL/GenBank/DDBJ databases">
        <authorList>
            <person name="McCartney M.A."/>
            <person name="Auch B."/>
            <person name="Kono T."/>
            <person name="Mallez S."/>
            <person name="Becker A."/>
            <person name="Gohl D.M."/>
            <person name="Silverstein K.A.T."/>
            <person name="Koren S."/>
            <person name="Bechman K.B."/>
            <person name="Herman A."/>
            <person name="Abrahante J.E."/>
            <person name="Garbe J."/>
        </authorList>
    </citation>
    <scope>NUCLEOTIDE SEQUENCE</scope>
    <source>
        <strain evidence="1">Duluth1</strain>
        <tissue evidence="1">Whole animal</tissue>
    </source>
</reference>
<dbReference type="GO" id="GO:0010971">
    <property type="term" value="P:positive regulation of G2/M transition of mitotic cell cycle"/>
    <property type="evidence" value="ECO:0007669"/>
    <property type="project" value="TreeGrafter"/>
</dbReference>
<dbReference type="PANTHER" id="PTHR10828">
    <property type="entry name" value="M-PHASE INDUCER PHOSPHATASE DUAL SPECIFICITY PHOSPHATASE CDC25"/>
    <property type="match status" value="1"/>
</dbReference>
<dbReference type="SUPFAM" id="SSF52821">
    <property type="entry name" value="Rhodanese/Cell cycle control phosphatase"/>
    <property type="match status" value="1"/>
</dbReference>
<dbReference type="Gene3D" id="3.40.250.10">
    <property type="entry name" value="Rhodanese-like domain"/>
    <property type="match status" value="1"/>
</dbReference>
<dbReference type="GO" id="GO:0005634">
    <property type="term" value="C:nucleus"/>
    <property type="evidence" value="ECO:0007669"/>
    <property type="project" value="TreeGrafter"/>
</dbReference>
<organism evidence="1 2">
    <name type="scientific">Dreissena polymorpha</name>
    <name type="common">Zebra mussel</name>
    <name type="synonym">Mytilus polymorpha</name>
    <dbReference type="NCBI Taxonomy" id="45954"/>
    <lineage>
        <taxon>Eukaryota</taxon>
        <taxon>Metazoa</taxon>
        <taxon>Spiralia</taxon>
        <taxon>Lophotrochozoa</taxon>
        <taxon>Mollusca</taxon>
        <taxon>Bivalvia</taxon>
        <taxon>Autobranchia</taxon>
        <taxon>Heteroconchia</taxon>
        <taxon>Euheterodonta</taxon>
        <taxon>Imparidentia</taxon>
        <taxon>Neoheterodontei</taxon>
        <taxon>Myida</taxon>
        <taxon>Dreissenoidea</taxon>
        <taxon>Dreissenidae</taxon>
        <taxon>Dreissena</taxon>
    </lineage>
</organism>
<name>A0A9D4ESM2_DREPO</name>
<dbReference type="GO" id="GO:0004725">
    <property type="term" value="F:protein tyrosine phosphatase activity"/>
    <property type="evidence" value="ECO:0007669"/>
    <property type="project" value="TreeGrafter"/>
</dbReference>
<dbReference type="EMBL" id="JAIWYP010000008">
    <property type="protein sequence ID" value="KAH3785039.1"/>
    <property type="molecule type" value="Genomic_DNA"/>
</dbReference>
<evidence type="ECO:0000313" key="1">
    <source>
        <dbReference type="EMBL" id="KAH3785039.1"/>
    </source>
</evidence>
<dbReference type="PANTHER" id="PTHR10828:SF17">
    <property type="entry name" value="PROTEIN-TYROSINE-PHOSPHATASE"/>
    <property type="match status" value="1"/>
</dbReference>
<comment type="caution">
    <text evidence="1">The sequence shown here is derived from an EMBL/GenBank/DDBJ whole genome shotgun (WGS) entry which is preliminary data.</text>
</comment>